<reference evidence="1 2" key="1">
    <citation type="submission" date="2019-10" db="EMBL/GenBank/DDBJ databases">
        <authorList>
            <person name="Wolf R A."/>
        </authorList>
    </citation>
    <scope>NUCLEOTIDE SEQUENCE [LARGE SCALE GENOMIC DNA]</scope>
    <source>
        <strain evidence="1">Collinsella_aerofaciens_AK_138A</strain>
    </source>
</reference>
<dbReference type="Proteomes" id="UP000330807">
    <property type="component" value="Unassembled WGS sequence"/>
</dbReference>
<evidence type="ECO:0008006" key="3">
    <source>
        <dbReference type="Google" id="ProtNLM"/>
    </source>
</evidence>
<dbReference type="Gene3D" id="3.60.21.10">
    <property type="match status" value="1"/>
</dbReference>
<evidence type="ECO:0000313" key="2">
    <source>
        <dbReference type="Proteomes" id="UP000330807"/>
    </source>
</evidence>
<dbReference type="AlphaFoldDB" id="A0A5K1IYD9"/>
<organism evidence="1 2">
    <name type="scientific">Collinsella aerofaciens</name>
    <dbReference type="NCBI Taxonomy" id="74426"/>
    <lineage>
        <taxon>Bacteria</taxon>
        <taxon>Bacillati</taxon>
        <taxon>Actinomycetota</taxon>
        <taxon>Coriobacteriia</taxon>
        <taxon>Coriobacteriales</taxon>
        <taxon>Coriobacteriaceae</taxon>
        <taxon>Collinsella</taxon>
    </lineage>
</organism>
<protein>
    <recommendedName>
        <fullName evidence="3">Calcineurin-like phosphoesterase domain-containing protein</fullName>
    </recommendedName>
</protein>
<dbReference type="EMBL" id="CABWIH010000033">
    <property type="protein sequence ID" value="VWL94103.1"/>
    <property type="molecule type" value="Genomic_DNA"/>
</dbReference>
<gene>
    <name evidence="1" type="ORF">LMKDKBCB_01657</name>
</gene>
<dbReference type="InterPro" id="IPR029052">
    <property type="entry name" value="Metallo-depent_PP-like"/>
</dbReference>
<accession>A0A5K1IYD9</accession>
<dbReference type="RefSeq" id="WP_156063300.1">
    <property type="nucleotide sequence ID" value="NZ_CABWIH010000033.1"/>
</dbReference>
<name>A0A5K1IYD9_9ACTN</name>
<evidence type="ECO:0000313" key="1">
    <source>
        <dbReference type="EMBL" id="VWL94103.1"/>
    </source>
</evidence>
<dbReference type="SUPFAM" id="SSF56300">
    <property type="entry name" value="Metallo-dependent phosphatases"/>
    <property type="match status" value="1"/>
</dbReference>
<sequence>MIWFTSDTHFGHENMLRFSDRPWSTVAQMNDAMVANINSKVAVDDELYILGDFSFKMTVQDAYELRKSIACKHVHLLPGNHDKDWTQPAVADAFIVEAPICVLKIDRQKIVLSHYPMVDWQGMSHGGWHLHGHIHSCGGAYNKFNLRQGLLRYDVGVDANGYAPVSLEELKLLFAQVEEPVCCVKWPWWVNVTDDEQVERDLEAYKREVVIR</sequence>
<proteinExistence type="predicted"/>